<dbReference type="Pfam" id="PF17482">
    <property type="entry name" value="Phage_sheath_1C"/>
    <property type="match status" value="1"/>
</dbReference>
<dbReference type="Gene3D" id="3.40.50.11780">
    <property type="match status" value="2"/>
</dbReference>
<reference evidence="5 7" key="2">
    <citation type="journal article" date="2018" name="Syst. Appl. Microbiol.">
        <title>Flavobacterium circumlabens sp. nov. and Flavobacterium cupreum sp. nov., two psychrotrophic species isolated from Antarctic environmental samples.</title>
        <authorList>
            <person name="Kralova S."/>
            <person name="Busse H.J."/>
            <person name="Svec P."/>
            <person name="Maslanova I."/>
            <person name="Stankova E."/>
            <person name="Bartak M."/>
            <person name="Sedlacek I."/>
        </authorList>
    </citation>
    <scope>NUCLEOTIDE SEQUENCE [LARGE SCALE GENOMIC DNA]</scope>
    <source>
        <strain evidence="5 7">CCM 8828</strain>
    </source>
</reference>
<protein>
    <submittedName>
        <fullName evidence="5">Phage tail protein</fullName>
    </submittedName>
</protein>
<sequence length="705" mass="76897">MATTYKTPGVYIEEIVKFPPSVAQVETAIPAFIGYTEKAVKKIENDLDRVPTRITSLLDYETYFGFAYPEDSIAVEITDVVTDNVLTDRQIVVNQPSNPKPFLMYYALQMYFANGGGPCYIVSVDRYEDLNGNQNTVLFNDLLNGKSLKNGLDLLKGEDEPTLILFPDAKALSEADFYALYGDALTQCHDMQDRFTIIDTYASDDIEDDAAALRDQIVLEKDYLKYGAAYYPYLETILDYRYNEDDILIHHITNVPDAISTASNDVDKALLTIPTSLSSIVSISNAGGTPADDTIEGKIANVLLFIDSPNPTGFNVAAGPANYALNLKNGFADKLTTLTADLGLLIADKKTVENAANSVIASVKDDNPGAEAPLVAALAKFVTLFEGTDKIESVKTALDDLRAKVLASKTTAALGTVVDNVVVEIAKLFKFSAPASILDLPDDTLTIGTDVFNKPVPGKTITALVNDIKTEINAINSEDTNNGAMNGRYLGDIEGLDNKSYNAIKAEIGALPLTLPPSSAVAGIYARVDSNRGVWKAPANVGINYVIKPTLKITNGDQDNLNVDTVAGKSINAIRSFTGKGTLVWGSRTLAGNDNEWRYVPVRRFFNMAEESIKKATEQFVFEPNDANTWIRVRAMIENFLILQWRAGALAGAKPEQAFYVRVGLGQTMSALDILEGRMIIEIGMAVVRPAEFIILRFSHKMQES</sequence>
<evidence type="ECO:0000259" key="3">
    <source>
        <dbReference type="Pfam" id="PF17482"/>
    </source>
</evidence>
<dbReference type="OrthoDB" id="9767864at2"/>
<evidence type="ECO:0000313" key="7">
    <source>
        <dbReference type="Proteomes" id="UP000298340"/>
    </source>
</evidence>
<evidence type="ECO:0000313" key="6">
    <source>
        <dbReference type="Proteomes" id="UP000295270"/>
    </source>
</evidence>
<dbReference type="EMBL" id="QWDN01000001">
    <property type="protein sequence ID" value="TEB45450.1"/>
    <property type="molecule type" value="Genomic_DNA"/>
</dbReference>
<organism evidence="5 7">
    <name type="scientific">Flavobacterium circumlabens</name>
    <dbReference type="NCBI Taxonomy" id="2133765"/>
    <lineage>
        <taxon>Bacteria</taxon>
        <taxon>Pseudomonadati</taxon>
        <taxon>Bacteroidota</taxon>
        <taxon>Flavobacteriia</taxon>
        <taxon>Flavobacteriales</taxon>
        <taxon>Flavobacteriaceae</taxon>
        <taxon>Flavobacterium</taxon>
    </lineage>
</organism>
<dbReference type="Proteomes" id="UP000295270">
    <property type="component" value="Unassembled WGS sequence"/>
</dbReference>
<dbReference type="InterPro" id="IPR052042">
    <property type="entry name" value="Tail_sheath_structural"/>
</dbReference>
<feature type="domain" description="Tail sheath protein C-terminal" evidence="3">
    <location>
        <begin position="594"/>
        <end position="698"/>
    </location>
</feature>
<dbReference type="InterPro" id="IPR035089">
    <property type="entry name" value="Phage_sheath_subtilisin"/>
</dbReference>
<evidence type="ECO:0000256" key="1">
    <source>
        <dbReference type="ARBA" id="ARBA00008005"/>
    </source>
</evidence>
<gene>
    <name evidence="5" type="ORF">D0809_00090</name>
    <name evidence="4" type="ORF">EV142_11019</name>
</gene>
<dbReference type="InterPro" id="IPR020287">
    <property type="entry name" value="Tail_sheath_C"/>
</dbReference>
<dbReference type="RefSeq" id="WP_132037629.1">
    <property type="nucleotide sequence ID" value="NZ_QWDN01000001.1"/>
</dbReference>
<comment type="similarity">
    <text evidence="1">Belongs to the myoviridae tail sheath protein family.</text>
</comment>
<name>A0A4Y7UG56_9FLAO</name>
<feature type="domain" description="Tail sheath protein subtilisin-like" evidence="2">
    <location>
        <begin position="491"/>
        <end position="590"/>
    </location>
</feature>
<dbReference type="EMBL" id="SLWA01000010">
    <property type="protein sequence ID" value="TCN52481.1"/>
    <property type="molecule type" value="Genomic_DNA"/>
</dbReference>
<reference evidence="4" key="3">
    <citation type="submission" date="2019-03" db="EMBL/GenBank/DDBJ databases">
        <authorList>
            <person name="Whitman W."/>
            <person name="Huntemann M."/>
            <person name="Clum A."/>
            <person name="Pillay M."/>
            <person name="Palaniappan K."/>
            <person name="Varghese N."/>
            <person name="Mikhailova N."/>
            <person name="Stamatis D."/>
            <person name="Reddy T."/>
            <person name="Daum C."/>
            <person name="Shapiro N."/>
            <person name="Ivanova N."/>
            <person name="Kyrpides N."/>
            <person name="Woyke T."/>
        </authorList>
    </citation>
    <scope>NUCLEOTIDE SEQUENCE</scope>
    <source>
        <strain evidence="4">P5626</strain>
    </source>
</reference>
<evidence type="ECO:0000313" key="5">
    <source>
        <dbReference type="EMBL" id="TEB45450.1"/>
    </source>
</evidence>
<keyword evidence="6" id="KW-1185">Reference proteome</keyword>
<evidence type="ECO:0000313" key="4">
    <source>
        <dbReference type="EMBL" id="TCN52481.1"/>
    </source>
</evidence>
<proteinExistence type="inferred from homology"/>
<comment type="caution">
    <text evidence="5">The sequence shown here is derived from an EMBL/GenBank/DDBJ whole genome shotgun (WGS) entry which is preliminary data.</text>
</comment>
<dbReference type="Proteomes" id="UP000298340">
    <property type="component" value="Unassembled WGS sequence"/>
</dbReference>
<dbReference type="PANTHER" id="PTHR35861">
    <property type="match status" value="1"/>
</dbReference>
<dbReference type="AlphaFoldDB" id="A0A4Y7UG56"/>
<dbReference type="PANTHER" id="PTHR35861:SF1">
    <property type="entry name" value="PHAGE TAIL SHEATH PROTEIN"/>
    <property type="match status" value="1"/>
</dbReference>
<reference evidence="4 6" key="1">
    <citation type="journal article" date="2015" name="Stand. Genomic Sci.">
        <title>Genomic Encyclopedia of Bacterial and Archaeal Type Strains, Phase III: the genomes of soil and plant-associated and newly described type strains.</title>
        <authorList>
            <person name="Whitman W.B."/>
            <person name="Woyke T."/>
            <person name="Klenk H.P."/>
            <person name="Zhou Y."/>
            <person name="Lilburn T.G."/>
            <person name="Beck B.J."/>
            <person name="De Vos P."/>
            <person name="Vandamme P."/>
            <person name="Eisen J.A."/>
            <person name="Garrity G."/>
            <person name="Hugenholtz P."/>
            <person name="Kyrpides N.C."/>
        </authorList>
    </citation>
    <scope>NUCLEOTIDE SEQUENCE [LARGE SCALE GENOMIC DNA]</scope>
    <source>
        <strain evidence="4 6">P5626</strain>
    </source>
</reference>
<evidence type="ECO:0000259" key="2">
    <source>
        <dbReference type="Pfam" id="PF04984"/>
    </source>
</evidence>
<accession>A0A4Y7UG56</accession>
<dbReference type="Pfam" id="PF04984">
    <property type="entry name" value="Phage_sheath_1"/>
    <property type="match status" value="1"/>
</dbReference>